<proteinExistence type="predicted"/>
<dbReference type="EnsemblPlants" id="Solyc00g188855.1.1">
    <property type="protein sequence ID" value="Solyc00g188855.1.1"/>
    <property type="gene ID" value="Solyc00g188855.1"/>
</dbReference>
<evidence type="ECO:0000313" key="1">
    <source>
        <dbReference type="EnsemblPlants" id="Solyc00g188855.1.1"/>
    </source>
</evidence>
<dbReference type="InParanoid" id="A0A494GA58"/>
<organism evidence="1">
    <name type="scientific">Solanum lycopersicum</name>
    <name type="common">Tomato</name>
    <name type="synonym">Lycopersicon esculentum</name>
    <dbReference type="NCBI Taxonomy" id="4081"/>
    <lineage>
        <taxon>Eukaryota</taxon>
        <taxon>Viridiplantae</taxon>
        <taxon>Streptophyta</taxon>
        <taxon>Embryophyta</taxon>
        <taxon>Tracheophyta</taxon>
        <taxon>Spermatophyta</taxon>
        <taxon>Magnoliopsida</taxon>
        <taxon>eudicotyledons</taxon>
        <taxon>Gunneridae</taxon>
        <taxon>Pentapetalae</taxon>
        <taxon>asterids</taxon>
        <taxon>lamiids</taxon>
        <taxon>Solanales</taxon>
        <taxon>Solanaceae</taxon>
        <taxon>Solanoideae</taxon>
        <taxon>Solaneae</taxon>
        <taxon>Solanum</taxon>
        <taxon>Solanum subgen. Lycopersicon</taxon>
    </lineage>
</organism>
<evidence type="ECO:0000313" key="2">
    <source>
        <dbReference type="Proteomes" id="UP000004994"/>
    </source>
</evidence>
<dbReference type="AlphaFoldDB" id="A0A494GA58"/>
<keyword evidence="2" id="KW-1185">Reference proteome</keyword>
<sequence>MHPSNVYAHPGPVEHDILKIQVHHRSEGIWNDLAWERIIPLQPLPKLLRTNQLEASTVLARKWMRRRNHQNEARTVIGVIRDPYLEDVINGLPEWCRSGQRVWMAQ</sequence>
<protein>
    <submittedName>
        <fullName evidence="1">Uncharacterized protein</fullName>
    </submittedName>
</protein>
<dbReference type="Gramene" id="Solyc00g188855.1.1">
    <property type="protein sequence ID" value="Solyc00g188855.1.1"/>
    <property type="gene ID" value="Solyc00g188855.1"/>
</dbReference>
<reference evidence="1" key="1">
    <citation type="journal article" date="2012" name="Nature">
        <title>The tomato genome sequence provides insights into fleshy fruit evolution.</title>
        <authorList>
            <consortium name="Tomato Genome Consortium"/>
        </authorList>
    </citation>
    <scope>NUCLEOTIDE SEQUENCE [LARGE SCALE GENOMIC DNA]</scope>
    <source>
        <strain evidence="1">cv. Heinz 1706</strain>
    </source>
</reference>
<name>A0A494GA58_SOLLC</name>
<dbReference type="PaxDb" id="4081-Solyc04g014640.1.1"/>
<reference evidence="1" key="2">
    <citation type="submission" date="2019-04" db="UniProtKB">
        <authorList>
            <consortium name="EnsemblPlants"/>
        </authorList>
    </citation>
    <scope>IDENTIFICATION</scope>
    <source>
        <strain evidence="1">cv. Heinz 1706</strain>
    </source>
</reference>
<accession>A0A494GA58</accession>
<dbReference type="Proteomes" id="UP000004994">
    <property type="component" value="Unassembled WGS sequence"/>
</dbReference>